<reference evidence="3" key="1">
    <citation type="submission" date="2022-11" db="EMBL/GenBank/DDBJ databases">
        <title>WGS of Natronobacillus azotifigens 24KS-1, an anaerobic diazotrophic haloalkaliphile from soda-rich habitats.</title>
        <authorList>
            <person name="Sorokin D.Y."/>
            <person name="Merkel A.Y."/>
        </authorList>
    </citation>
    <scope>NUCLEOTIDE SEQUENCE</scope>
    <source>
        <strain evidence="3">24KS-1</strain>
    </source>
</reference>
<dbReference type="NCBIfam" id="NF041554">
    <property type="entry name" value="SA1362_fam"/>
    <property type="match status" value="1"/>
</dbReference>
<dbReference type="AlphaFoldDB" id="A0A9J6RF96"/>
<feature type="compositionally biased region" description="Basic residues" evidence="1">
    <location>
        <begin position="91"/>
        <end position="104"/>
    </location>
</feature>
<dbReference type="EMBL" id="JAPRAT010000027">
    <property type="protein sequence ID" value="MCZ0704078.1"/>
    <property type="molecule type" value="Genomic_DNA"/>
</dbReference>
<feature type="transmembrane region" description="Helical" evidence="2">
    <location>
        <begin position="7"/>
        <end position="27"/>
    </location>
</feature>
<comment type="caution">
    <text evidence="3">The sequence shown here is derived from an EMBL/GenBank/DDBJ whole genome shotgun (WGS) entry which is preliminary data.</text>
</comment>
<keyword evidence="2" id="KW-1133">Transmembrane helix</keyword>
<evidence type="ECO:0000256" key="1">
    <source>
        <dbReference type="SAM" id="MobiDB-lite"/>
    </source>
</evidence>
<evidence type="ECO:0000313" key="4">
    <source>
        <dbReference type="Proteomes" id="UP001084197"/>
    </source>
</evidence>
<dbReference type="Proteomes" id="UP001084197">
    <property type="component" value="Unassembled WGS sequence"/>
</dbReference>
<feature type="transmembrane region" description="Helical" evidence="2">
    <location>
        <begin position="33"/>
        <end position="56"/>
    </location>
</feature>
<name>A0A9J6RF96_9BACI</name>
<accession>A0A9J6RF96</accession>
<feature type="region of interest" description="Disordered" evidence="1">
    <location>
        <begin position="81"/>
        <end position="127"/>
    </location>
</feature>
<gene>
    <name evidence="3" type="ORF">OWO01_12755</name>
</gene>
<sequence>MSRTHRFPLFIYLLIGLALFGLTHQLFTNTNRFIANTLVIIGFGALVYTVIYFLFIRKRMTDDLKKYRRAAKLSKKRYGTNSKLKSNYSQTKKKKTVTNYKRRREQSVPHLRVIEGKKNKKNDRASL</sequence>
<evidence type="ECO:0000313" key="3">
    <source>
        <dbReference type="EMBL" id="MCZ0704078.1"/>
    </source>
</evidence>
<keyword evidence="2" id="KW-0472">Membrane</keyword>
<feature type="compositionally biased region" description="Basic and acidic residues" evidence="1">
    <location>
        <begin position="112"/>
        <end position="127"/>
    </location>
</feature>
<protein>
    <submittedName>
        <fullName evidence="3">Uncharacterized protein</fullName>
    </submittedName>
</protein>
<keyword evidence="2" id="KW-0812">Transmembrane</keyword>
<dbReference type="InterPro" id="IPR048110">
    <property type="entry name" value="SA1362/YqhP-like"/>
</dbReference>
<keyword evidence="4" id="KW-1185">Reference proteome</keyword>
<evidence type="ECO:0000256" key="2">
    <source>
        <dbReference type="SAM" id="Phobius"/>
    </source>
</evidence>
<proteinExistence type="predicted"/>
<organism evidence="3 4">
    <name type="scientific">Natronobacillus azotifigens</name>
    <dbReference type="NCBI Taxonomy" id="472978"/>
    <lineage>
        <taxon>Bacteria</taxon>
        <taxon>Bacillati</taxon>
        <taxon>Bacillota</taxon>
        <taxon>Bacilli</taxon>
        <taxon>Bacillales</taxon>
        <taxon>Bacillaceae</taxon>
        <taxon>Natronobacillus</taxon>
    </lineage>
</organism>
<feature type="compositionally biased region" description="Polar residues" evidence="1">
    <location>
        <begin position="81"/>
        <end position="90"/>
    </location>
</feature>
<dbReference type="RefSeq" id="WP_268780845.1">
    <property type="nucleotide sequence ID" value="NZ_JAPRAT010000027.1"/>
</dbReference>